<proteinExistence type="predicted"/>
<organism evidence="2 3">
    <name type="scientific">Orbilia ellipsospora</name>
    <dbReference type="NCBI Taxonomy" id="2528407"/>
    <lineage>
        <taxon>Eukaryota</taxon>
        <taxon>Fungi</taxon>
        <taxon>Dikarya</taxon>
        <taxon>Ascomycota</taxon>
        <taxon>Pezizomycotina</taxon>
        <taxon>Orbiliomycetes</taxon>
        <taxon>Orbiliales</taxon>
        <taxon>Orbiliaceae</taxon>
        <taxon>Orbilia</taxon>
    </lineage>
</organism>
<dbReference type="EMBL" id="JAVHJO010000017">
    <property type="protein sequence ID" value="KAK6525236.1"/>
    <property type="molecule type" value="Genomic_DNA"/>
</dbReference>
<reference evidence="2 3" key="1">
    <citation type="submission" date="2019-10" db="EMBL/GenBank/DDBJ databases">
        <authorList>
            <person name="Palmer J.M."/>
        </authorList>
    </citation>
    <scope>NUCLEOTIDE SEQUENCE [LARGE SCALE GENOMIC DNA]</scope>
    <source>
        <strain evidence="2 3">TWF694</strain>
    </source>
</reference>
<sequence>MVNIISTVVAVLSAVVAVQSAAVPDTVNLEDIEQRSPNPNPLVTKRSGAIIGRRHYIYDGVKLVRTADPKADPDAAELHKRYASRLTFAACKPFGMYICGTCYSYDVSYDVATCIPTPLPDPAQFLVFQTMTNAWAVAYGSADCTGTGANIAGCTTHSCNTGVTPIFNGFNSVLAKVGCS</sequence>
<name>A0AAV9WU08_9PEZI</name>
<evidence type="ECO:0000313" key="3">
    <source>
        <dbReference type="Proteomes" id="UP001365542"/>
    </source>
</evidence>
<dbReference type="Proteomes" id="UP001365542">
    <property type="component" value="Unassembled WGS sequence"/>
</dbReference>
<keyword evidence="1" id="KW-0732">Signal</keyword>
<keyword evidence="3" id="KW-1185">Reference proteome</keyword>
<evidence type="ECO:0000256" key="1">
    <source>
        <dbReference type="SAM" id="SignalP"/>
    </source>
</evidence>
<dbReference type="AlphaFoldDB" id="A0AAV9WU08"/>
<feature type="signal peptide" evidence="1">
    <location>
        <begin position="1"/>
        <end position="20"/>
    </location>
</feature>
<gene>
    <name evidence="2" type="ORF">TWF694_005382</name>
</gene>
<feature type="chain" id="PRO_5043967780" evidence="1">
    <location>
        <begin position="21"/>
        <end position="180"/>
    </location>
</feature>
<protein>
    <submittedName>
        <fullName evidence="2">Uncharacterized protein</fullName>
    </submittedName>
</protein>
<comment type="caution">
    <text evidence="2">The sequence shown here is derived from an EMBL/GenBank/DDBJ whole genome shotgun (WGS) entry which is preliminary data.</text>
</comment>
<accession>A0AAV9WU08</accession>
<evidence type="ECO:0000313" key="2">
    <source>
        <dbReference type="EMBL" id="KAK6525236.1"/>
    </source>
</evidence>